<keyword evidence="2" id="KW-0812">Transmembrane</keyword>
<name>A0ABY8W9Y7_9ACTN</name>
<proteinExistence type="predicted"/>
<dbReference type="RefSeq" id="WP_284915844.1">
    <property type="nucleotide sequence ID" value="NZ_CP126980.1"/>
</dbReference>
<accession>A0ABY8W9Y7</accession>
<feature type="region of interest" description="Disordered" evidence="1">
    <location>
        <begin position="212"/>
        <end position="240"/>
    </location>
</feature>
<feature type="compositionally biased region" description="Basic and acidic residues" evidence="1">
    <location>
        <begin position="42"/>
        <end position="56"/>
    </location>
</feature>
<keyword evidence="2" id="KW-1133">Transmembrane helix</keyword>
<evidence type="ECO:0000313" key="4">
    <source>
        <dbReference type="Proteomes" id="UP001240150"/>
    </source>
</evidence>
<feature type="region of interest" description="Disordered" evidence="1">
    <location>
        <begin position="1"/>
        <end position="197"/>
    </location>
</feature>
<dbReference type="EMBL" id="CP126980">
    <property type="protein sequence ID" value="WIM94615.1"/>
    <property type="molecule type" value="Genomic_DNA"/>
</dbReference>
<keyword evidence="2" id="KW-0472">Membrane</keyword>
<sequence>MAQAEQPRGDEDAAAITPESAGQPVPADAHAPGAETDPGAAEEQHTEPPRPERAKTEQPQAEPVKPESPKPEPVKVESLKAEPVRVESPKTEPVREEPVGAEAGRAPEAPAEPVEPLSPEMIALLKAATANRDRPAAPPGDNSVTRILPALTGKAVTAKAAEANPAGEKPAGPQPAKAETSPPAGARPATAEAAPPAGVEPVTAKIPLPVAAEPASAKTPAPPVTRPDHPIATRGGTGSGRTARIWASWTRRTWVTAGGIAAVLLLAVGWLVGGSGGGVPSISDVPTGDLVAPPAPATSASPAASVAPRAATRPVRTATDLDQVCGSTYFPAAPKFRGKAPHPMVISVRDRLDLSQRSTRTLNRFAYGSKLAQRTWAPPAAKAQLVACLDLIGGGAKLKDCAGDGRTKLPLKVGRYRLSLYEVATRRKVAEVTLAGAEKDCPWVVMTGSDPTLYTTVNDNQLYRALRPKVTR</sequence>
<dbReference type="Proteomes" id="UP001240150">
    <property type="component" value="Chromosome"/>
</dbReference>
<organism evidence="3 4">
    <name type="scientific">Actinoplanes oblitus</name>
    <dbReference type="NCBI Taxonomy" id="3040509"/>
    <lineage>
        <taxon>Bacteria</taxon>
        <taxon>Bacillati</taxon>
        <taxon>Actinomycetota</taxon>
        <taxon>Actinomycetes</taxon>
        <taxon>Micromonosporales</taxon>
        <taxon>Micromonosporaceae</taxon>
        <taxon>Actinoplanes</taxon>
    </lineage>
</organism>
<evidence type="ECO:0000313" key="3">
    <source>
        <dbReference type="EMBL" id="WIM94615.1"/>
    </source>
</evidence>
<feature type="compositionally biased region" description="Low complexity" evidence="1">
    <location>
        <begin position="100"/>
        <end position="115"/>
    </location>
</feature>
<protein>
    <submittedName>
        <fullName evidence="3">Uncharacterized protein</fullName>
    </submittedName>
</protein>
<feature type="compositionally biased region" description="Basic and acidic residues" evidence="1">
    <location>
        <begin position="64"/>
        <end position="98"/>
    </location>
</feature>
<feature type="compositionally biased region" description="Low complexity" evidence="1">
    <location>
        <begin position="182"/>
        <end position="197"/>
    </location>
</feature>
<keyword evidence="4" id="KW-1185">Reference proteome</keyword>
<evidence type="ECO:0000256" key="1">
    <source>
        <dbReference type="SAM" id="MobiDB-lite"/>
    </source>
</evidence>
<evidence type="ECO:0000256" key="2">
    <source>
        <dbReference type="SAM" id="Phobius"/>
    </source>
</evidence>
<feature type="transmembrane region" description="Helical" evidence="2">
    <location>
        <begin position="254"/>
        <end position="273"/>
    </location>
</feature>
<gene>
    <name evidence="3" type="ORF">ACTOB_006655</name>
</gene>
<reference evidence="3 4" key="1">
    <citation type="submission" date="2023-06" db="EMBL/GenBank/DDBJ databases">
        <authorList>
            <person name="Yushchuk O."/>
            <person name="Binda E."/>
            <person name="Ruckert-Reed C."/>
            <person name="Fedorenko V."/>
            <person name="Kalinowski J."/>
            <person name="Marinelli F."/>
        </authorList>
    </citation>
    <scope>NUCLEOTIDE SEQUENCE [LARGE SCALE GENOMIC DNA]</scope>
    <source>
        <strain evidence="3 4">NRRL 3884</strain>
    </source>
</reference>